<evidence type="ECO:0000313" key="2">
    <source>
        <dbReference type="Proteomes" id="UP001642464"/>
    </source>
</evidence>
<name>A0ABP0K5E7_9DINO</name>
<comment type="caution">
    <text evidence="1">The sequence shown here is derived from an EMBL/GenBank/DDBJ whole genome shotgun (WGS) entry which is preliminary data.</text>
</comment>
<sequence>MLRRAISVQVPSHLRFGSCRRFASVPTKPTDSSPEAWRMDREKYKDLDSFPGGRQPPRDFRMGPYASKMVKDPETGKVYPKGTWFAHPRDDPVTFVVNCLIALTTVWTISQLSWGESFFEKRKRVIREKIRQEYGLPKGWEHDIEDEEELSLSEAEPTNAAEPVAR</sequence>
<gene>
    <name evidence="1" type="ORF">SCF082_LOCUS15589</name>
</gene>
<dbReference type="EMBL" id="CAXAMM010010001">
    <property type="protein sequence ID" value="CAK9021988.1"/>
    <property type="molecule type" value="Genomic_DNA"/>
</dbReference>
<protein>
    <submittedName>
        <fullName evidence="1">Uncharacterized protein</fullName>
    </submittedName>
</protein>
<organism evidence="1 2">
    <name type="scientific">Durusdinium trenchii</name>
    <dbReference type="NCBI Taxonomy" id="1381693"/>
    <lineage>
        <taxon>Eukaryota</taxon>
        <taxon>Sar</taxon>
        <taxon>Alveolata</taxon>
        <taxon>Dinophyceae</taxon>
        <taxon>Suessiales</taxon>
        <taxon>Symbiodiniaceae</taxon>
        <taxon>Durusdinium</taxon>
    </lineage>
</organism>
<keyword evidence="2" id="KW-1185">Reference proteome</keyword>
<proteinExistence type="predicted"/>
<dbReference type="Proteomes" id="UP001642464">
    <property type="component" value="Unassembled WGS sequence"/>
</dbReference>
<evidence type="ECO:0000313" key="1">
    <source>
        <dbReference type="EMBL" id="CAK9021988.1"/>
    </source>
</evidence>
<reference evidence="1 2" key="1">
    <citation type="submission" date="2024-02" db="EMBL/GenBank/DDBJ databases">
        <authorList>
            <person name="Chen Y."/>
            <person name="Shah S."/>
            <person name="Dougan E. K."/>
            <person name="Thang M."/>
            <person name="Chan C."/>
        </authorList>
    </citation>
    <scope>NUCLEOTIDE SEQUENCE [LARGE SCALE GENOMIC DNA]</scope>
</reference>
<accession>A0ABP0K5E7</accession>